<protein>
    <submittedName>
        <fullName evidence="3">Hypothetical_protein</fullName>
    </submittedName>
</protein>
<dbReference type="EMBL" id="CAXDID020000006">
    <property type="protein sequence ID" value="CAL5975912.1"/>
    <property type="molecule type" value="Genomic_DNA"/>
</dbReference>
<proteinExistence type="predicted"/>
<name>A0AA86P0J6_9EUKA</name>
<feature type="coiled-coil region" evidence="1">
    <location>
        <begin position="102"/>
        <end position="129"/>
    </location>
</feature>
<reference evidence="2" key="1">
    <citation type="submission" date="2023-06" db="EMBL/GenBank/DDBJ databases">
        <authorList>
            <person name="Kurt Z."/>
        </authorList>
    </citation>
    <scope>NUCLEOTIDE SEQUENCE</scope>
</reference>
<evidence type="ECO:0000313" key="3">
    <source>
        <dbReference type="EMBL" id="CAL5975912.1"/>
    </source>
</evidence>
<sequence>MNRRVPVLQLHKLNNQSLPQIPTIQPMKSSRIQSNSVFSSPRLSKVMKNQSSEQSPAFLSMMMEALSESDDIKDVGRQIVKNLDSQQGQKIIKQIQEDTTQLNQWLNVLNNMNSKIEILEARIQQVNKLSIKCLNSWYLQ</sequence>
<dbReference type="AlphaFoldDB" id="A0AA86P0J6"/>
<accession>A0AA86P0J6</accession>
<gene>
    <name evidence="2" type="ORF">HINF_LOCUS15757</name>
    <name evidence="3" type="ORF">HINF_LOCUS3569</name>
</gene>
<evidence type="ECO:0000313" key="4">
    <source>
        <dbReference type="Proteomes" id="UP001642409"/>
    </source>
</evidence>
<evidence type="ECO:0000256" key="1">
    <source>
        <dbReference type="SAM" id="Coils"/>
    </source>
</evidence>
<organism evidence="2">
    <name type="scientific">Hexamita inflata</name>
    <dbReference type="NCBI Taxonomy" id="28002"/>
    <lineage>
        <taxon>Eukaryota</taxon>
        <taxon>Metamonada</taxon>
        <taxon>Diplomonadida</taxon>
        <taxon>Hexamitidae</taxon>
        <taxon>Hexamitinae</taxon>
        <taxon>Hexamita</taxon>
    </lineage>
</organism>
<dbReference type="Proteomes" id="UP001642409">
    <property type="component" value="Unassembled WGS sequence"/>
</dbReference>
<reference evidence="3 4" key="2">
    <citation type="submission" date="2024-07" db="EMBL/GenBank/DDBJ databases">
        <authorList>
            <person name="Akdeniz Z."/>
        </authorList>
    </citation>
    <scope>NUCLEOTIDE SEQUENCE [LARGE SCALE GENOMIC DNA]</scope>
</reference>
<evidence type="ECO:0000313" key="2">
    <source>
        <dbReference type="EMBL" id="CAI9928112.1"/>
    </source>
</evidence>
<dbReference type="EMBL" id="CATOUU010000386">
    <property type="protein sequence ID" value="CAI9928112.1"/>
    <property type="molecule type" value="Genomic_DNA"/>
</dbReference>
<keyword evidence="1" id="KW-0175">Coiled coil</keyword>
<keyword evidence="4" id="KW-1185">Reference proteome</keyword>
<comment type="caution">
    <text evidence="2">The sequence shown here is derived from an EMBL/GenBank/DDBJ whole genome shotgun (WGS) entry which is preliminary data.</text>
</comment>